<accession>A0A1W0X5D9</accession>
<evidence type="ECO:0008006" key="4">
    <source>
        <dbReference type="Google" id="ProtNLM"/>
    </source>
</evidence>
<evidence type="ECO:0000313" key="3">
    <source>
        <dbReference type="Proteomes" id="UP000192578"/>
    </source>
</evidence>
<dbReference type="Proteomes" id="UP000192578">
    <property type="component" value="Unassembled WGS sequence"/>
</dbReference>
<comment type="caution">
    <text evidence="2">The sequence shown here is derived from an EMBL/GenBank/DDBJ whole genome shotgun (WGS) entry which is preliminary data.</text>
</comment>
<gene>
    <name evidence="2" type="ORF">BV898_03443</name>
</gene>
<reference evidence="3" key="1">
    <citation type="submission" date="2017-01" db="EMBL/GenBank/DDBJ databases">
        <title>Comparative genomics of anhydrobiosis in the tardigrade Hypsibius dujardini.</title>
        <authorList>
            <person name="Yoshida Y."/>
            <person name="Koutsovoulos G."/>
            <person name="Laetsch D."/>
            <person name="Stevens L."/>
            <person name="Kumar S."/>
            <person name="Horikawa D."/>
            <person name="Ishino K."/>
            <person name="Komine S."/>
            <person name="Tomita M."/>
            <person name="Blaxter M."/>
            <person name="Arakawa K."/>
        </authorList>
    </citation>
    <scope>NUCLEOTIDE SEQUENCE [LARGE SCALE GENOMIC DNA]</scope>
    <source>
        <strain evidence="3">Z151</strain>
    </source>
</reference>
<evidence type="ECO:0000256" key="1">
    <source>
        <dbReference type="SAM" id="SignalP"/>
    </source>
</evidence>
<sequence length="107" mass="11900">MQVFLLASVVVLSLVAATNAYDNYPQRPPSAVHKSCAEGYTCRYGYSCVDYPNPNYASCVQTEAFFQFGLICRATLGSCRRIQQNPVVPVPEVPEVPKSSFFRNLLQ</sequence>
<keyword evidence="3" id="KW-1185">Reference proteome</keyword>
<keyword evidence="1" id="KW-0732">Signal</keyword>
<organism evidence="2 3">
    <name type="scientific">Hypsibius exemplaris</name>
    <name type="common">Freshwater tardigrade</name>
    <dbReference type="NCBI Taxonomy" id="2072580"/>
    <lineage>
        <taxon>Eukaryota</taxon>
        <taxon>Metazoa</taxon>
        <taxon>Ecdysozoa</taxon>
        <taxon>Tardigrada</taxon>
        <taxon>Eutardigrada</taxon>
        <taxon>Parachela</taxon>
        <taxon>Hypsibioidea</taxon>
        <taxon>Hypsibiidae</taxon>
        <taxon>Hypsibius</taxon>
    </lineage>
</organism>
<proteinExistence type="predicted"/>
<protein>
    <recommendedName>
        <fullName evidence="4">Chitin-binding type-2 domain-containing protein</fullName>
    </recommendedName>
</protein>
<dbReference type="EMBL" id="MTYJ01000016">
    <property type="protein sequence ID" value="OQV22618.1"/>
    <property type="molecule type" value="Genomic_DNA"/>
</dbReference>
<evidence type="ECO:0000313" key="2">
    <source>
        <dbReference type="EMBL" id="OQV22618.1"/>
    </source>
</evidence>
<dbReference type="AlphaFoldDB" id="A0A1W0X5D9"/>
<feature type="chain" id="PRO_5012235601" description="Chitin-binding type-2 domain-containing protein" evidence="1">
    <location>
        <begin position="21"/>
        <end position="107"/>
    </location>
</feature>
<name>A0A1W0X5D9_HYPEX</name>
<feature type="signal peptide" evidence="1">
    <location>
        <begin position="1"/>
        <end position="20"/>
    </location>
</feature>